<reference evidence="2" key="1">
    <citation type="submission" date="2016-10" db="EMBL/GenBank/DDBJ databases">
        <authorList>
            <person name="Varghese N."/>
            <person name="Submissions S."/>
        </authorList>
    </citation>
    <scope>NUCLEOTIDE SEQUENCE [LARGE SCALE GENOMIC DNA]</scope>
    <source>
        <strain evidence="2">DSM 11005</strain>
    </source>
</reference>
<accession>A0A1G6HRB7</accession>
<dbReference type="RefSeq" id="WP_093728960.1">
    <property type="nucleotide sequence ID" value="NZ_FMYW01000001.1"/>
</dbReference>
<dbReference type="Proteomes" id="UP000198943">
    <property type="component" value="Unassembled WGS sequence"/>
</dbReference>
<organism evidence="1 2">
    <name type="scientific">Succiniclasticum ruminis</name>
    <dbReference type="NCBI Taxonomy" id="40841"/>
    <lineage>
        <taxon>Bacteria</taxon>
        <taxon>Bacillati</taxon>
        <taxon>Bacillota</taxon>
        <taxon>Negativicutes</taxon>
        <taxon>Acidaminococcales</taxon>
        <taxon>Acidaminococcaceae</taxon>
        <taxon>Succiniclasticum</taxon>
    </lineage>
</organism>
<name>A0A1G6HRB7_9FIRM</name>
<sequence length="222" mass="25040">MNVLVFAPHPDDEVLGCGGVMAKRAASGDSVFVCVVTRGVEPLYKDEDVRIIQQQCRKADELLGAKDTFFLNFPAVMLETVPRYELNEKISDVVQLIKPAEVFIPHRGDMQLDHKMIVDAAMVALRPKYKHVVKRIYAYETLSETGWDIPNMVNEFIPNVYEDITQTLQLKLQAMDMFKSQLGVFPEARSIEALESLAKFRGAMVNCKAAEAFSLIREIKTV</sequence>
<dbReference type="AlphaFoldDB" id="A0A1G6HRB7"/>
<proteinExistence type="predicted"/>
<dbReference type="InterPro" id="IPR003737">
    <property type="entry name" value="GlcNAc_PI_deacetylase-related"/>
</dbReference>
<protein>
    <submittedName>
        <fullName evidence="1">N-acetylglucosaminyl deacetylase, LmbE family</fullName>
    </submittedName>
</protein>
<keyword evidence="2" id="KW-1185">Reference proteome</keyword>
<gene>
    <name evidence="1" type="ORF">SAMN04487864_101188</name>
</gene>
<dbReference type="Gene3D" id="3.40.50.10320">
    <property type="entry name" value="LmbE-like"/>
    <property type="match status" value="1"/>
</dbReference>
<evidence type="ECO:0000313" key="1">
    <source>
        <dbReference type="EMBL" id="SDB96770.1"/>
    </source>
</evidence>
<dbReference type="OrthoDB" id="9815144at2"/>
<dbReference type="PANTHER" id="PTHR12993:SF11">
    <property type="entry name" value="N-ACETYLGLUCOSAMINYL-PHOSPHATIDYLINOSITOL DE-N-ACETYLASE"/>
    <property type="match status" value="1"/>
</dbReference>
<dbReference type="PANTHER" id="PTHR12993">
    <property type="entry name" value="N-ACETYLGLUCOSAMINYL-PHOSPHATIDYLINOSITOL DE-N-ACETYLASE-RELATED"/>
    <property type="match status" value="1"/>
</dbReference>
<dbReference type="EMBL" id="FMYW01000001">
    <property type="protein sequence ID" value="SDB96770.1"/>
    <property type="molecule type" value="Genomic_DNA"/>
</dbReference>
<dbReference type="SUPFAM" id="SSF102588">
    <property type="entry name" value="LmbE-like"/>
    <property type="match status" value="1"/>
</dbReference>
<dbReference type="GO" id="GO:0016811">
    <property type="term" value="F:hydrolase activity, acting on carbon-nitrogen (but not peptide) bonds, in linear amides"/>
    <property type="evidence" value="ECO:0007669"/>
    <property type="project" value="TreeGrafter"/>
</dbReference>
<dbReference type="Pfam" id="PF02585">
    <property type="entry name" value="PIG-L"/>
    <property type="match status" value="1"/>
</dbReference>
<dbReference type="InterPro" id="IPR024078">
    <property type="entry name" value="LmbE-like_dom_sf"/>
</dbReference>
<evidence type="ECO:0000313" key="2">
    <source>
        <dbReference type="Proteomes" id="UP000198943"/>
    </source>
</evidence>